<accession>A0ABU6NV10</accession>
<reference evidence="1 2" key="1">
    <citation type="submission" date="2023-03" db="EMBL/GenBank/DDBJ databases">
        <title>Bacillus Genome Sequencing.</title>
        <authorList>
            <person name="Dunlap C."/>
        </authorList>
    </citation>
    <scope>NUCLEOTIDE SEQUENCE [LARGE SCALE GENOMIC DNA]</scope>
    <source>
        <strain evidence="1 2">NRS-1717</strain>
    </source>
</reference>
<sequence>MNLSSLKEFIEYINEGKPEFETLSYLDDKNASDEEKARDEAIGGRKGNIRMSNIDADIAAHLRKAEQWKRSVCCYPNGHARIEDIEKIKWHFIDIDEKGGTKEEQFERIMSASLEPTLVCRGRAGHKVWYAIKDALWDKSSSKAMKESELHFKNIQQQLIEYFKADERLITPHYALRLPFTKNYKYWREDIVEETIIFFNPDNVYSQKELSEAFPPAVKKHSVSETITFEEYPAEIQEILETMMYYFDTNDIDYTDRGDRLSFSCPIHDDSSPSAYMYKNSLICHCSRGEADGSCEVGKGKTLGWVAEYLGWNDLKKLCDNINKLREKKYLNISLDDMSAINLVALHQEASYDSNFVNSILLKVEETMMNRSISLDDQTKQIYKGILEKFLSDKRSVSVCPLEPGGGKSTLMETYLKYVLEKDINKAGCIIVVERIETAKKLTEQLGTYSTYMQGGDIPFWKSNKSAYTMESAFTFKKCKKKLISYEYAACRGCPFKKECPIPKKYMEQMNHPIVVMTHARLRMESESLNKYSKWINNDHKEYQRNLIIIDEKPSLVQVNALTSKDYDQLLYEVKAMDFDIQDTEIEITKGIVNHLRENTCALQDGELLKPIDPNFSFSFKETWYKKYHGNDVDLLRRMEFLIREGGRVSVNQQRERKVYINSVNKYNFNRFNTVILDGTAIIDMEYNALTDSVILDVPRIKSYEKLTFYIDDTQSLSKSKLKENPILIEQVATNVRIFAETDKVLLLCYKSNEEQFLDLLKEEVRRGQVLINHYGNVKGSNNYAECTALVMAGIPHKGDPYYISKHEAIYGKIPNIRTNTINQVRRFQDPNLEIIKLNDQLVDAVQDILRVRIRNKDNTVAVKVFIPTKDSVFDNLLMKYFEGAVKQEWLINETYPEWYETLKELLFQLEVGEKIRKAQIKEKLGLSGDSGKKAFQRIQHNPVFSALINDVGIVEFNRQTYIRKDLESTVCD</sequence>
<evidence type="ECO:0000313" key="1">
    <source>
        <dbReference type="EMBL" id="MED4400059.1"/>
    </source>
</evidence>
<comment type="caution">
    <text evidence="1">The sequence shown here is derived from an EMBL/GenBank/DDBJ whole genome shotgun (WGS) entry which is preliminary data.</text>
</comment>
<evidence type="ECO:0008006" key="3">
    <source>
        <dbReference type="Google" id="ProtNLM"/>
    </source>
</evidence>
<evidence type="ECO:0000313" key="2">
    <source>
        <dbReference type="Proteomes" id="UP001342826"/>
    </source>
</evidence>
<proteinExistence type="predicted"/>
<name>A0ABU6NV10_9BACI</name>
<dbReference type="Proteomes" id="UP001342826">
    <property type="component" value="Unassembled WGS sequence"/>
</dbReference>
<keyword evidence="2" id="KW-1185">Reference proteome</keyword>
<dbReference type="EMBL" id="JARTFS010000001">
    <property type="protein sequence ID" value="MED4400059.1"/>
    <property type="molecule type" value="Genomic_DNA"/>
</dbReference>
<dbReference type="RefSeq" id="WP_328014683.1">
    <property type="nucleotide sequence ID" value="NZ_JARTFS010000001.1"/>
</dbReference>
<organism evidence="1 2">
    <name type="scientific">Metabacillus fastidiosus</name>
    <dbReference type="NCBI Taxonomy" id="1458"/>
    <lineage>
        <taxon>Bacteria</taxon>
        <taxon>Bacillati</taxon>
        <taxon>Bacillota</taxon>
        <taxon>Bacilli</taxon>
        <taxon>Bacillales</taxon>
        <taxon>Bacillaceae</taxon>
        <taxon>Metabacillus</taxon>
    </lineage>
</organism>
<protein>
    <recommendedName>
        <fullName evidence="3">Replication origin-binding protein domain-containing protein</fullName>
    </recommendedName>
</protein>
<gene>
    <name evidence="1" type="ORF">P9271_01635</name>
</gene>